<dbReference type="AlphaFoldDB" id="A0A8J7GW44"/>
<dbReference type="InterPro" id="IPR009839">
    <property type="entry name" value="SseB_N"/>
</dbReference>
<name>A0A8J7GW44_9ACTN</name>
<reference evidence="2" key="1">
    <citation type="submission" date="2020-11" db="EMBL/GenBank/DDBJ databases">
        <title>Sequencing the genomes of 1000 actinobacteria strains.</title>
        <authorList>
            <person name="Klenk H.-P."/>
        </authorList>
    </citation>
    <scope>NUCLEOTIDE SEQUENCE</scope>
    <source>
        <strain evidence="2">DSM 45356</strain>
    </source>
</reference>
<accession>A0A8J7GW44</accession>
<comment type="caution">
    <text evidence="2">The sequence shown here is derived from an EMBL/GenBank/DDBJ whole genome shotgun (WGS) entry which is preliminary data.</text>
</comment>
<organism evidence="2 3">
    <name type="scientific">Longispora fulva</name>
    <dbReference type="NCBI Taxonomy" id="619741"/>
    <lineage>
        <taxon>Bacteria</taxon>
        <taxon>Bacillati</taxon>
        <taxon>Actinomycetota</taxon>
        <taxon>Actinomycetes</taxon>
        <taxon>Micromonosporales</taxon>
        <taxon>Micromonosporaceae</taxon>
        <taxon>Longispora</taxon>
    </lineage>
</organism>
<evidence type="ECO:0000313" key="2">
    <source>
        <dbReference type="EMBL" id="MBG6139333.1"/>
    </source>
</evidence>
<gene>
    <name evidence="2" type="ORF">IW245_005527</name>
</gene>
<feature type="domain" description="SseB protein N-terminal" evidence="1">
    <location>
        <begin position="7"/>
        <end position="114"/>
    </location>
</feature>
<evidence type="ECO:0000259" key="1">
    <source>
        <dbReference type="Pfam" id="PF07179"/>
    </source>
</evidence>
<dbReference type="RefSeq" id="WP_203787510.1">
    <property type="nucleotide sequence ID" value="NZ_BONS01000012.1"/>
</dbReference>
<evidence type="ECO:0000313" key="3">
    <source>
        <dbReference type="Proteomes" id="UP000622552"/>
    </source>
</evidence>
<sequence>MTPANDLEAALLDAAGGASTDGFLSALLLARVLLPAPSGLRFDVRPTDPDFPWAPALVEGVPQQAVYTSEERLGDRPAARVKFARLIGAWPSPAWSLALNPGTPYSATLPGEQVVQLAGWAAEVGLTGEGETGVMPVPVPPEPRPTVLCKPLTPREVTFYLERGYDRVAGFVYRAPDIAHLGSLGALEGALGRSFSEFLLTWAAHREDLYRIPYGGRDELAMAAIEGWVIERAPFRGSGFAPGETGDVIPEFKVDSVRLPHGATITRIGGELVATFDADVDGWRR</sequence>
<dbReference type="Pfam" id="PF07179">
    <property type="entry name" value="SseB"/>
    <property type="match status" value="1"/>
</dbReference>
<protein>
    <recommendedName>
        <fullName evidence="1">SseB protein N-terminal domain-containing protein</fullName>
    </recommendedName>
</protein>
<proteinExistence type="predicted"/>
<dbReference type="Proteomes" id="UP000622552">
    <property type="component" value="Unassembled WGS sequence"/>
</dbReference>
<dbReference type="EMBL" id="JADOUF010000001">
    <property type="protein sequence ID" value="MBG6139333.1"/>
    <property type="molecule type" value="Genomic_DNA"/>
</dbReference>
<keyword evidence="3" id="KW-1185">Reference proteome</keyword>